<protein>
    <recommendedName>
        <fullName evidence="4">Sucrose-6-phosphate hydrolase</fullName>
        <ecNumber evidence="4">3.2.1.26</ecNumber>
    </recommendedName>
    <alternativeName>
        <fullName evidence="5">Invertase</fullName>
    </alternativeName>
</protein>
<feature type="domain" description="Glycosyl hydrolase family 32 C-terminal" evidence="7">
    <location>
        <begin position="350"/>
        <end position="498"/>
    </location>
</feature>
<dbReference type="EMBL" id="JFFR01000033">
    <property type="protein sequence ID" value="KDN26431.1"/>
    <property type="molecule type" value="Genomic_DNA"/>
</dbReference>
<accession>A0A066UG69</accession>
<dbReference type="OrthoDB" id="9801455at2"/>
<dbReference type="Pfam" id="PF08244">
    <property type="entry name" value="Glyco_hydro_32C"/>
    <property type="match status" value="1"/>
</dbReference>
<comment type="pathway">
    <text evidence="5">Glycan biosynthesis; sucrose metabolism.</text>
</comment>
<keyword evidence="5" id="KW-0119">Carbohydrate metabolism</keyword>
<reference evidence="8 9" key="1">
    <citation type="submission" date="2014-02" db="EMBL/GenBank/DDBJ databases">
        <title>Vibrio fortis Dalian14 Genome Sequencing.</title>
        <authorList>
            <person name="Wang Y."/>
            <person name="Song L."/>
            <person name="Liu G."/>
            <person name="Ding J."/>
        </authorList>
    </citation>
    <scope>NUCLEOTIDE SEQUENCE [LARGE SCALE GENOMIC DNA]</scope>
    <source>
        <strain evidence="8 9">Dalian14</strain>
    </source>
</reference>
<evidence type="ECO:0000259" key="6">
    <source>
        <dbReference type="Pfam" id="PF00251"/>
    </source>
</evidence>
<comment type="subcellular location">
    <subcellularLocation>
        <location evidence="5">Cytoplasm</location>
    </subcellularLocation>
</comment>
<evidence type="ECO:0000256" key="5">
    <source>
        <dbReference type="RuleBase" id="RU365015"/>
    </source>
</evidence>
<evidence type="ECO:0000259" key="7">
    <source>
        <dbReference type="Pfam" id="PF08244"/>
    </source>
</evidence>
<dbReference type="PANTHER" id="PTHR43101">
    <property type="entry name" value="BETA-FRUCTOSIDASE"/>
    <property type="match status" value="1"/>
</dbReference>
<dbReference type="InterPro" id="IPR051214">
    <property type="entry name" value="GH32_Enzymes"/>
</dbReference>
<dbReference type="Gene3D" id="2.60.120.560">
    <property type="entry name" value="Exo-inulinase, domain 1"/>
    <property type="match status" value="1"/>
</dbReference>
<evidence type="ECO:0000313" key="8">
    <source>
        <dbReference type="EMBL" id="KDN26431.1"/>
    </source>
</evidence>
<dbReference type="RefSeq" id="WP_032553708.1">
    <property type="nucleotide sequence ID" value="NZ_JFFR01000033.1"/>
</dbReference>
<dbReference type="CDD" id="cd08996">
    <property type="entry name" value="GH32_FFase"/>
    <property type="match status" value="1"/>
</dbReference>
<name>A0A066UG69_9VIBR</name>
<dbReference type="GO" id="GO:0005985">
    <property type="term" value="P:sucrose metabolic process"/>
    <property type="evidence" value="ECO:0007669"/>
    <property type="project" value="UniProtKB-UniPathway"/>
</dbReference>
<proteinExistence type="inferred from homology"/>
<comment type="catalytic activity">
    <reaction evidence="4">
        <text>Hydrolysis of terminal non-reducing beta-D-fructofuranoside residues in beta-D-fructofuranosides.</text>
        <dbReference type="EC" id="3.2.1.26"/>
    </reaction>
</comment>
<dbReference type="NCBIfam" id="TIGR01322">
    <property type="entry name" value="scrB_fam"/>
    <property type="match status" value="1"/>
</dbReference>
<dbReference type="InterPro" id="IPR001362">
    <property type="entry name" value="Glyco_hydro_32"/>
</dbReference>
<evidence type="ECO:0000256" key="4">
    <source>
        <dbReference type="RuleBase" id="RU362110"/>
    </source>
</evidence>
<dbReference type="SUPFAM" id="SSF75005">
    <property type="entry name" value="Arabinanase/levansucrase/invertase"/>
    <property type="match status" value="1"/>
</dbReference>
<dbReference type="UniPathway" id="UPA00238"/>
<dbReference type="GO" id="GO:0004564">
    <property type="term" value="F:beta-fructofuranosidase activity"/>
    <property type="evidence" value="ECO:0007669"/>
    <property type="project" value="UniProtKB-EC"/>
</dbReference>
<feature type="domain" description="Glycosyl hydrolase family 32 N-terminal" evidence="6">
    <location>
        <begin position="36"/>
        <end position="347"/>
    </location>
</feature>
<evidence type="ECO:0000256" key="1">
    <source>
        <dbReference type="ARBA" id="ARBA00009902"/>
    </source>
</evidence>
<comment type="function">
    <text evidence="5">Enables the bacterium to metabolize sucrose as a sole carbon source.</text>
</comment>
<keyword evidence="5" id="KW-0963">Cytoplasm</keyword>
<evidence type="ECO:0000256" key="2">
    <source>
        <dbReference type="ARBA" id="ARBA00022801"/>
    </source>
</evidence>
<dbReference type="InterPro" id="IPR013189">
    <property type="entry name" value="Glyco_hydro_32_C"/>
</dbReference>
<comment type="similarity">
    <text evidence="1 4">Belongs to the glycosyl hydrolase 32 family.</text>
</comment>
<dbReference type="EC" id="3.2.1.26" evidence="4"/>
<sequence length="507" mass="57571">MVFDKKKHQAIIDQVEDYIAEHKDTVKQHHWREHYHYQAPVGWINDPHGLIQYQGKYHLFYQHHPFSGKWGTMHWGHAVSEDLIHWETLPEALAPSEEYDGWDGGGIFTGSAVNNDGVMTLFYTGCAQARQVQCMATSTDGINFEKYDGNPILSDPPEGINLHDFRDPKVWKHEGSWYMVTGVTDGVSDLINASNYETNGFGKVCLHKSDNLTDWEFVGYCVESMGELGTMLECPNIFKLGDKHVLMYSPMGMQQRQVVYLVGDLDYRTGKFHWSTMGSLDWGFDYYAPQVFDDENGRTLIQAWIGSWPFMPWCDGTYDTSELGWYGSITLAREVSLCHDGKLKFTPVQEVEKLRHSPKRHTELELNDGEKFAFEAGDNVHCEIIADIDLAASDCDSVVFEIRSKGEQKTLIELDLKKGELAFDRTQSGSRSALRRTCPLECASKDRANIRIFMDSISVEVFTDGGRTVMTNNIFSDEDSAGLYVYAKNGNVRIETLKTFGMKSVAE</sequence>
<keyword evidence="2 4" id="KW-0378">Hydrolase</keyword>
<dbReference type="InterPro" id="IPR013148">
    <property type="entry name" value="Glyco_hydro_32_N"/>
</dbReference>
<comment type="caution">
    <text evidence="8">The sequence shown here is derived from an EMBL/GenBank/DDBJ whole genome shotgun (WGS) entry which is preliminary data.</text>
</comment>
<evidence type="ECO:0000313" key="9">
    <source>
        <dbReference type="Proteomes" id="UP000027219"/>
    </source>
</evidence>
<dbReference type="GO" id="GO:0005737">
    <property type="term" value="C:cytoplasm"/>
    <property type="evidence" value="ECO:0007669"/>
    <property type="project" value="UniProtKB-SubCell"/>
</dbReference>
<dbReference type="Pfam" id="PF00251">
    <property type="entry name" value="Glyco_hydro_32N"/>
    <property type="match status" value="1"/>
</dbReference>
<dbReference type="Proteomes" id="UP000027219">
    <property type="component" value="Unassembled WGS sequence"/>
</dbReference>
<dbReference type="InterPro" id="IPR013320">
    <property type="entry name" value="ConA-like_dom_sf"/>
</dbReference>
<dbReference type="STRING" id="212667.VFDL14_11110"/>
<gene>
    <name evidence="8" type="ORF">VFDL14_11110</name>
</gene>
<dbReference type="Gene3D" id="2.115.10.20">
    <property type="entry name" value="Glycosyl hydrolase domain, family 43"/>
    <property type="match status" value="1"/>
</dbReference>
<dbReference type="AlphaFoldDB" id="A0A066UG69"/>
<organism evidence="8 9">
    <name type="scientific">Vibrio fortis</name>
    <dbReference type="NCBI Taxonomy" id="212667"/>
    <lineage>
        <taxon>Bacteria</taxon>
        <taxon>Pseudomonadati</taxon>
        <taxon>Pseudomonadota</taxon>
        <taxon>Gammaproteobacteria</taxon>
        <taxon>Vibrionales</taxon>
        <taxon>Vibrionaceae</taxon>
        <taxon>Vibrio</taxon>
    </lineage>
</organism>
<dbReference type="PANTHER" id="PTHR43101:SF1">
    <property type="entry name" value="BETA-FRUCTOSIDASE"/>
    <property type="match status" value="1"/>
</dbReference>
<dbReference type="SMART" id="SM00640">
    <property type="entry name" value="Glyco_32"/>
    <property type="match status" value="1"/>
</dbReference>
<keyword evidence="9" id="KW-1185">Reference proteome</keyword>
<dbReference type="SUPFAM" id="SSF49899">
    <property type="entry name" value="Concanavalin A-like lectins/glucanases"/>
    <property type="match status" value="1"/>
</dbReference>
<dbReference type="InterPro" id="IPR006232">
    <property type="entry name" value="Suc6P_hydrolase"/>
</dbReference>
<keyword evidence="3 4" id="KW-0326">Glycosidase</keyword>
<evidence type="ECO:0000256" key="3">
    <source>
        <dbReference type="ARBA" id="ARBA00023295"/>
    </source>
</evidence>
<dbReference type="InterPro" id="IPR023296">
    <property type="entry name" value="Glyco_hydro_beta-prop_sf"/>
</dbReference>